<proteinExistence type="predicted"/>
<organism evidence="1">
    <name type="scientific">uncultured Chromatiales bacterium HF0200_41F04</name>
    <dbReference type="NCBI Taxonomy" id="710740"/>
    <lineage>
        <taxon>Bacteria</taxon>
        <taxon>Pseudomonadati</taxon>
        <taxon>Pseudomonadota</taxon>
        <taxon>Gammaproteobacteria</taxon>
        <taxon>Chromatiales</taxon>
        <taxon>environmental samples</taxon>
    </lineage>
</organism>
<dbReference type="EMBL" id="GU474885">
    <property type="protein sequence ID" value="ADI18258.1"/>
    <property type="molecule type" value="Genomic_DNA"/>
</dbReference>
<sequence>MPSIKVNWRPYSMTLRNVSLSRFRASPLDVRLFVPVFDAATRNNLQYS</sequence>
<dbReference type="AlphaFoldDB" id="E0XV17"/>
<evidence type="ECO:0000313" key="1">
    <source>
        <dbReference type="EMBL" id="ADI18258.1"/>
    </source>
</evidence>
<protein>
    <submittedName>
        <fullName evidence="1">Uncharacterized protein</fullName>
    </submittedName>
</protein>
<reference evidence="1" key="1">
    <citation type="journal article" date="2011" name="Environ. Microbiol.">
        <title>Time-series analyses of Monterey Bay coastal microbial picoplankton using a 'genome proxy' microarray.</title>
        <authorList>
            <person name="Rich V.I."/>
            <person name="Pham V.D."/>
            <person name="Eppley J."/>
            <person name="Shi Y."/>
            <person name="DeLong E.F."/>
        </authorList>
    </citation>
    <scope>NUCLEOTIDE SEQUENCE</scope>
</reference>
<accession>E0XV17</accession>
<name>E0XV17_9GAMM</name>